<keyword evidence="5" id="KW-1133">Transmembrane helix</keyword>
<keyword evidence="4" id="KW-0812">Transmembrane</keyword>
<keyword evidence="9" id="KW-1185">Reference proteome</keyword>
<dbReference type="PANTHER" id="PTHR33452:SF1">
    <property type="entry name" value="INNER MEMBRANE PROTEIN YPHA-RELATED"/>
    <property type="match status" value="1"/>
</dbReference>
<evidence type="ECO:0000256" key="3">
    <source>
        <dbReference type="ARBA" id="ARBA00022475"/>
    </source>
</evidence>
<gene>
    <name evidence="8" type="ORF">ACFQVC_35815</name>
</gene>
<feature type="compositionally biased region" description="Basic residues" evidence="7">
    <location>
        <begin position="178"/>
        <end position="189"/>
    </location>
</feature>
<evidence type="ECO:0000256" key="7">
    <source>
        <dbReference type="SAM" id="MobiDB-lite"/>
    </source>
</evidence>
<keyword evidence="6" id="KW-0472">Membrane</keyword>
<evidence type="ECO:0000256" key="4">
    <source>
        <dbReference type="ARBA" id="ARBA00022692"/>
    </source>
</evidence>
<keyword evidence="3" id="KW-1003">Cell membrane</keyword>
<proteinExistence type="inferred from homology"/>
<dbReference type="InterPro" id="IPR051907">
    <property type="entry name" value="DoxX-like_oxidoreductase"/>
</dbReference>
<feature type="compositionally biased region" description="Basic residues" evidence="7">
    <location>
        <begin position="157"/>
        <end position="170"/>
    </location>
</feature>
<evidence type="ECO:0000313" key="8">
    <source>
        <dbReference type="EMBL" id="MFC7309566.1"/>
    </source>
</evidence>
<comment type="similarity">
    <text evidence="2">Belongs to the DoxX family.</text>
</comment>
<accession>A0ABW2JTS5</accession>
<reference evidence="9" key="1">
    <citation type="journal article" date="2019" name="Int. J. Syst. Evol. Microbiol.">
        <title>The Global Catalogue of Microorganisms (GCM) 10K type strain sequencing project: providing services to taxonomists for standard genome sequencing and annotation.</title>
        <authorList>
            <consortium name="The Broad Institute Genomics Platform"/>
            <consortium name="The Broad Institute Genome Sequencing Center for Infectious Disease"/>
            <person name="Wu L."/>
            <person name="Ma J."/>
        </authorList>
    </citation>
    <scope>NUCLEOTIDE SEQUENCE [LARGE SCALE GENOMIC DNA]</scope>
    <source>
        <strain evidence="9">SYNS20</strain>
    </source>
</reference>
<dbReference type="PANTHER" id="PTHR33452">
    <property type="entry name" value="OXIDOREDUCTASE CATD-RELATED"/>
    <property type="match status" value="1"/>
</dbReference>
<dbReference type="Pfam" id="PF07681">
    <property type="entry name" value="DoxX"/>
    <property type="match status" value="1"/>
</dbReference>
<comment type="caution">
    <text evidence="8">The sequence shown here is derived from an EMBL/GenBank/DDBJ whole genome shotgun (WGS) entry which is preliminary data.</text>
</comment>
<evidence type="ECO:0000256" key="2">
    <source>
        <dbReference type="ARBA" id="ARBA00006679"/>
    </source>
</evidence>
<dbReference type="RefSeq" id="WP_381838599.1">
    <property type="nucleotide sequence ID" value="NZ_JBHTCF010000022.1"/>
</dbReference>
<dbReference type="EMBL" id="JBHTCF010000022">
    <property type="protein sequence ID" value="MFC7309566.1"/>
    <property type="molecule type" value="Genomic_DNA"/>
</dbReference>
<dbReference type="InterPro" id="IPR032808">
    <property type="entry name" value="DoxX"/>
</dbReference>
<comment type="subcellular location">
    <subcellularLocation>
        <location evidence="1">Cell membrane</location>
        <topology evidence="1">Multi-pass membrane protein</topology>
    </subcellularLocation>
</comment>
<organism evidence="8 9">
    <name type="scientific">Streptomyces monticola</name>
    <dbReference type="NCBI Taxonomy" id="2666263"/>
    <lineage>
        <taxon>Bacteria</taxon>
        <taxon>Bacillati</taxon>
        <taxon>Actinomycetota</taxon>
        <taxon>Actinomycetes</taxon>
        <taxon>Kitasatosporales</taxon>
        <taxon>Streptomycetaceae</taxon>
        <taxon>Streptomyces</taxon>
    </lineage>
</organism>
<protein>
    <submittedName>
        <fullName evidence="8">DoxX family protein</fullName>
    </submittedName>
</protein>
<feature type="region of interest" description="Disordered" evidence="7">
    <location>
        <begin position="134"/>
        <end position="204"/>
    </location>
</feature>
<name>A0ABW2JTS5_9ACTN</name>
<evidence type="ECO:0000313" key="9">
    <source>
        <dbReference type="Proteomes" id="UP001596523"/>
    </source>
</evidence>
<evidence type="ECO:0000256" key="5">
    <source>
        <dbReference type="ARBA" id="ARBA00022989"/>
    </source>
</evidence>
<sequence length="204" mass="21860">MAVLRRIARPMLASTFVTGGLKTLWHPEQVAGAAEPVAVPVAERVAPLPESPEQLVRINSAVQVGAGTLLALGRFPRASALALAATLVPTTLAGHPFWTIDDPDERAAQRIHFLKNLSMLGGLLITAADTHGKPSLARQARRSAHQARRSAGQVRKSAQRGARRSARAGRRSAEAGRRRTRRVAARSAHRAQSAAQRTPVPGRR</sequence>
<evidence type="ECO:0000256" key="1">
    <source>
        <dbReference type="ARBA" id="ARBA00004651"/>
    </source>
</evidence>
<evidence type="ECO:0000256" key="6">
    <source>
        <dbReference type="ARBA" id="ARBA00023136"/>
    </source>
</evidence>
<feature type="compositionally biased region" description="Basic residues" evidence="7">
    <location>
        <begin position="139"/>
        <end position="148"/>
    </location>
</feature>
<dbReference type="Proteomes" id="UP001596523">
    <property type="component" value="Unassembled WGS sequence"/>
</dbReference>